<accession>A0ABP7D8G2</accession>
<keyword evidence="4" id="KW-0411">Iron-sulfur</keyword>
<dbReference type="Gene3D" id="2.102.10.10">
    <property type="entry name" value="Rieske [2Fe-2S] iron-sulphur domain"/>
    <property type="match status" value="1"/>
</dbReference>
<evidence type="ECO:0000256" key="3">
    <source>
        <dbReference type="ARBA" id="ARBA00023004"/>
    </source>
</evidence>
<keyword evidence="7" id="KW-1185">Reference proteome</keyword>
<name>A0ABP7D8G2_9MICO</name>
<proteinExistence type="predicted"/>
<evidence type="ECO:0000256" key="4">
    <source>
        <dbReference type="ARBA" id="ARBA00023014"/>
    </source>
</evidence>
<dbReference type="SUPFAM" id="SSF50022">
    <property type="entry name" value="ISP domain"/>
    <property type="match status" value="1"/>
</dbReference>
<dbReference type="PROSITE" id="PS51296">
    <property type="entry name" value="RIESKE"/>
    <property type="match status" value="1"/>
</dbReference>
<dbReference type="RefSeq" id="WP_344944659.1">
    <property type="nucleotide sequence ID" value="NZ_BAABDC010000002.1"/>
</dbReference>
<dbReference type="InterPro" id="IPR036922">
    <property type="entry name" value="Rieske_2Fe-2S_sf"/>
</dbReference>
<dbReference type="EMBL" id="BAABDC010000002">
    <property type="protein sequence ID" value="GAA3702088.1"/>
    <property type="molecule type" value="Genomic_DNA"/>
</dbReference>
<protein>
    <submittedName>
        <fullName evidence="6">Non-heme iron oxygenase ferredoxin subunit</fullName>
    </submittedName>
</protein>
<evidence type="ECO:0000259" key="5">
    <source>
        <dbReference type="PROSITE" id="PS51296"/>
    </source>
</evidence>
<comment type="caution">
    <text evidence="6">The sequence shown here is derived from an EMBL/GenBank/DDBJ whole genome shotgun (WGS) entry which is preliminary data.</text>
</comment>
<gene>
    <name evidence="6" type="ORF">GCM10022399_18190</name>
</gene>
<keyword evidence="1" id="KW-0001">2Fe-2S</keyword>
<keyword evidence="3" id="KW-0408">Iron</keyword>
<dbReference type="PANTHER" id="PTHR21496:SF23">
    <property type="entry name" value="3-PHENYLPROPIONATE_CINNAMIC ACID DIOXYGENASE FERREDOXIN SUBUNIT"/>
    <property type="match status" value="1"/>
</dbReference>
<keyword evidence="2" id="KW-0479">Metal-binding</keyword>
<dbReference type="PANTHER" id="PTHR21496">
    <property type="entry name" value="FERREDOXIN-RELATED"/>
    <property type="match status" value="1"/>
</dbReference>
<evidence type="ECO:0000256" key="2">
    <source>
        <dbReference type="ARBA" id="ARBA00022723"/>
    </source>
</evidence>
<evidence type="ECO:0000313" key="6">
    <source>
        <dbReference type="EMBL" id="GAA3702088.1"/>
    </source>
</evidence>
<dbReference type="InterPro" id="IPR017941">
    <property type="entry name" value="Rieske_2Fe-2S"/>
</dbReference>
<dbReference type="CDD" id="cd03528">
    <property type="entry name" value="Rieske_RO_ferredoxin"/>
    <property type="match status" value="1"/>
</dbReference>
<dbReference type="NCBIfam" id="NF007422">
    <property type="entry name" value="PRK09965.1"/>
    <property type="match status" value="1"/>
</dbReference>
<sequence>MSDGIRVVAIDDVEPGEALVLDTAVTATTEPISLFRDDDGTYYALDDTCSHEDASLAEGWIEAGEVECPLHATRFCLSDGRPMCLPATKPVRTHRVEIRGDEVYLFPGVPAAGDESGQNDS</sequence>
<dbReference type="Proteomes" id="UP001501468">
    <property type="component" value="Unassembled WGS sequence"/>
</dbReference>
<organism evidence="6 7">
    <name type="scientific">Terrabacter ginsenosidimutans</name>
    <dbReference type="NCBI Taxonomy" id="490575"/>
    <lineage>
        <taxon>Bacteria</taxon>
        <taxon>Bacillati</taxon>
        <taxon>Actinomycetota</taxon>
        <taxon>Actinomycetes</taxon>
        <taxon>Micrococcales</taxon>
        <taxon>Intrasporangiaceae</taxon>
        <taxon>Terrabacter</taxon>
    </lineage>
</organism>
<dbReference type="Pfam" id="PF00355">
    <property type="entry name" value="Rieske"/>
    <property type="match status" value="1"/>
</dbReference>
<feature type="domain" description="Rieske" evidence="5">
    <location>
        <begin position="5"/>
        <end position="105"/>
    </location>
</feature>
<reference evidence="7" key="1">
    <citation type="journal article" date="2019" name="Int. J. Syst. Evol. Microbiol.">
        <title>The Global Catalogue of Microorganisms (GCM) 10K type strain sequencing project: providing services to taxonomists for standard genome sequencing and annotation.</title>
        <authorList>
            <consortium name="The Broad Institute Genomics Platform"/>
            <consortium name="The Broad Institute Genome Sequencing Center for Infectious Disease"/>
            <person name="Wu L."/>
            <person name="Ma J."/>
        </authorList>
    </citation>
    <scope>NUCLEOTIDE SEQUENCE [LARGE SCALE GENOMIC DNA]</scope>
    <source>
        <strain evidence="7">JCM 17125</strain>
    </source>
</reference>
<evidence type="ECO:0000256" key="1">
    <source>
        <dbReference type="ARBA" id="ARBA00022714"/>
    </source>
</evidence>
<evidence type="ECO:0000313" key="7">
    <source>
        <dbReference type="Proteomes" id="UP001501468"/>
    </source>
</evidence>